<dbReference type="RefSeq" id="WP_095661799.1">
    <property type="nucleotide sequence ID" value="NZ_CAUFSP010000050.1"/>
</dbReference>
<name>A0A2A2M6F6_9GAMM</name>
<evidence type="ECO:0000313" key="2">
    <source>
        <dbReference type="Proteomes" id="UP000218796"/>
    </source>
</evidence>
<comment type="caution">
    <text evidence="1">The sequence shown here is derived from an EMBL/GenBank/DDBJ whole genome shotgun (WGS) entry which is preliminary data.</text>
</comment>
<dbReference type="AlphaFoldDB" id="A0A2A2M6F6"/>
<accession>A0A2A2M6F6</accession>
<organism evidence="1 2">
    <name type="scientific">Hafnia paralvei</name>
    <dbReference type="NCBI Taxonomy" id="546367"/>
    <lineage>
        <taxon>Bacteria</taxon>
        <taxon>Pseudomonadati</taxon>
        <taxon>Pseudomonadota</taxon>
        <taxon>Gammaproteobacteria</taxon>
        <taxon>Enterobacterales</taxon>
        <taxon>Hafniaceae</taxon>
        <taxon>Hafnia</taxon>
    </lineage>
</organism>
<keyword evidence="2" id="KW-1185">Reference proteome</keyword>
<gene>
    <name evidence="1" type="ORF">CJD50_22290</name>
</gene>
<sequence length="68" mass="7499">MAAKKAPYSAKAKVWLMNYTMELEGNAAGVISSIFGSLPADMRMLVLNKLQERHRDISSKEAQKETAA</sequence>
<protein>
    <submittedName>
        <fullName evidence="1">Uncharacterized protein</fullName>
    </submittedName>
</protein>
<dbReference type="EMBL" id="NQMS01000018">
    <property type="protein sequence ID" value="PAV94168.1"/>
    <property type="molecule type" value="Genomic_DNA"/>
</dbReference>
<evidence type="ECO:0000313" key="1">
    <source>
        <dbReference type="EMBL" id="PAV94168.1"/>
    </source>
</evidence>
<reference evidence="1 2" key="1">
    <citation type="submission" date="2017-08" db="EMBL/GenBank/DDBJ databases">
        <title>Draft Genome Sequence of Hafnia alvei CITHA-6 Isolated from Raw Bovine Milk.</title>
        <authorList>
            <person name="Culligan E.P."/>
            <person name="Mcsweeney A."/>
            <person name="O'Doherty C."/>
            <person name="Gleeson E."/>
            <person name="O'Riordan D."/>
            <person name="Sleator R.D."/>
        </authorList>
    </citation>
    <scope>NUCLEOTIDE SEQUENCE [LARGE SCALE GENOMIC DNA]</scope>
    <source>
        <strain evidence="1 2">CITHA-6</strain>
    </source>
</reference>
<dbReference type="Proteomes" id="UP000218796">
    <property type="component" value="Unassembled WGS sequence"/>
</dbReference>
<proteinExistence type="predicted"/>